<dbReference type="InterPro" id="IPR020806">
    <property type="entry name" value="PKS_PP-bd"/>
</dbReference>
<proteinExistence type="predicted"/>
<evidence type="ECO:0000313" key="4">
    <source>
        <dbReference type="EMBL" id="UWZ39421.1"/>
    </source>
</evidence>
<dbReference type="InterPro" id="IPR036736">
    <property type="entry name" value="ACP-like_sf"/>
</dbReference>
<gene>
    <name evidence="4" type="ORF">Drose_14965</name>
</gene>
<keyword evidence="2" id="KW-0597">Phosphoprotein</keyword>
<keyword evidence="5" id="KW-1185">Reference proteome</keyword>
<accession>A0ABY5ZCX0</accession>
<sequence length="103" mass="11421">MSDDDLDVVTERIVAVWRDIFGLPDLDADSHLLDLGANSLTAVKIRSRIRAEFGREVELIEFLDHPTPRELAPVVAAAPEWDDAQGWGDLDWSAEPAPAEDAR</sequence>
<evidence type="ECO:0000256" key="2">
    <source>
        <dbReference type="ARBA" id="ARBA00022553"/>
    </source>
</evidence>
<dbReference type="SMART" id="SM00823">
    <property type="entry name" value="PKS_PP"/>
    <property type="match status" value="1"/>
</dbReference>
<evidence type="ECO:0000259" key="3">
    <source>
        <dbReference type="PROSITE" id="PS50075"/>
    </source>
</evidence>
<protein>
    <submittedName>
        <fullName evidence="4">Acyl carrier protein</fullName>
    </submittedName>
</protein>
<organism evidence="4 5">
    <name type="scientific">Dactylosporangium roseum</name>
    <dbReference type="NCBI Taxonomy" id="47989"/>
    <lineage>
        <taxon>Bacteria</taxon>
        <taxon>Bacillati</taxon>
        <taxon>Actinomycetota</taxon>
        <taxon>Actinomycetes</taxon>
        <taxon>Micromonosporales</taxon>
        <taxon>Micromonosporaceae</taxon>
        <taxon>Dactylosporangium</taxon>
    </lineage>
</organism>
<name>A0ABY5ZCX0_9ACTN</name>
<dbReference type="EMBL" id="CP073721">
    <property type="protein sequence ID" value="UWZ39421.1"/>
    <property type="molecule type" value="Genomic_DNA"/>
</dbReference>
<evidence type="ECO:0000256" key="1">
    <source>
        <dbReference type="ARBA" id="ARBA00022450"/>
    </source>
</evidence>
<reference evidence="4" key="1">
    <citation type="submission" date="2021-04" db="EMBL/GenBank/DDBJ databases">
        <title>Biosynthetic gene clusters of Dactylosporangioum roseum.</title>
        <authorList>
            <person name="Hartkoorn R.C."/>
            <person name="Beaudoing E."/>
            <person name="Hot D."/>
            <person name="Moureu S."/>
        </authorList>
    </citation>
    <scope>NUCLEOTIDE SEQUENCE</scope>
    <source>
        <strain evidence="4">NRRL B-16295</strain>
    </source>
</reference>
<evidence type="ECO:0000313" key="5">
    <source>
        <dbReference type="Proteomes" id="UP001058271"/>
    </source>
</evidence>
<dbReference type="SUPFAM" id="SSF47336">
    <property type="entry name" value="ACP-like"/>
    <property type="match status" value="1"/>
</dbReference>
<dbReference type="Proteomes" id="UP001058271">
    <property type="component" value="Chromosome"/>
</dbReference>
<dbReference type="InterPro" id="IPR006162">
    <property type="entry name" value="Ppantetheine_attach_site"/>
</dbReference>
<dbReference type="RefSeq" id="WP_260728825.1">
    <property type="nucleotide sequence ID" value="NZ_BAAABS010000089.1"/>
</dbReference>
<dbReference type="Pfam" id="PF00550">
    <property type="entry name" value="PP-binding"/>
    <property type="match status" value="1"/>
</dbReference>
<keyword evidence="1" id="KW-0596">Phosphopantetheine</keyword>
<feature type="domain" description="Carrier" evidence="3">
    <location>
        <begin position="4"/>
        <end position="79"/>
    </location>
</feature>
<dbReference type="PROSITE" id="PS50075">
    <property type="entry name" value="CARRIER"/>
    <property type="match status" value="1"/>
</dbReference>
<dbReference type="InterPro" id="IPR009081">
    <property type="entry name" value="PP-bd_ACP"/>
</dbReference>
<dbReference type="Gene3D" id="1.10.1200.10">
    <property type="entry name" value="ACP-like"/>
    <property type="match status" value="1"/>
</dbReference>
<dbReference type="PROSITE" id="PS00012">
    <property type="entry name" value="PHOSPHOPANTETHEINE"/>
    <property type="match status" value="1"/>
</dbReference>